<dbReference type="GO" id="GO:0005829">
    <property type="term" value="C:cytosol"/>
    <property type="evidence" value="ECO:0007669"/>
    <property type="project" value="TreeGrafter"/>
</dbReference>
<feature type="compositionally biased region" description="Polar residues" evidence="14">
    <location>
        <begin position="155"/>
        <end position="175"/>
    </location>
</feature>
<evidence type="ECO:0000256" key="3">
    <source>
        <dbReference type="ARBA" id="ARBA00012483"/>
    </source>
</evidence>
<name>G8YKW2_PICSO</name>
<feature type="compositionally biased region" description="Polar residues" evidence="14">
    <location>
        <begin position="79"/>
        <end position="96"/>
    </location>
</feature>
<dbReference type="eggNOG" id="KOG3872">
    <property type="taxonomic scope" value="Eukaryota"/>
</dbReference>
<dbReference type="GO" id="GO:0097271">
    <property type="term" value="P:protein localization to bud neck"/>
    <property type="evidence" value="ECO:0007669"/>
    <property type="project" value="UniProtKB-ARBA"/>
</dbReference>
<dbReference type="SUPFAM" id="SSF49879">
    <property type="entry name" value="SMAD/FHA domain"/>
    <property type="match status" value="1"/>
</dbReference>
<dbReference type="GO" id="GO:0000921">
    <property type="term" value="P:septin ring assembly"/>
    <property type="evidence" value="ECO:0007669"/>
    <property type="project" value="UniProtKB-ARBA"/>
</dbReference>
<feature type="compositionally biased region" description="Basic and acidic residues" evidence="14">
    <location>
        <begin position="62"/>
        <end position="73"/>
    </location>
</feature>
<feature type="region of interest" description="Disordered" evidence="14">
    <location>
        <begin position="210"/>
        <end position="242"/>
    </location>
</feature>
<dbReference type="Gene3D" id="3.30.40.10">
    <property type="entry name" value="Zinc/RING finger domain, C3HC4 (zinc finger)"/>
    <property type="match status" value="1"/>
</dbReference>
<dbReference type="InterPro" id="IPR000253">
    <property type="entry name" value="FHA_dom"/>
</dbReference>
<evidence type="ECO:0000313" key="17">
    <source>
        <dbReference type="EMBL" id="CCE88696.1"/>
    </source>
</evidence>
<dbReference type="OrthoDB" id="687730at2759"/>
<evidence type="ECO:0000259" key="15">
    <source>
        <dbReference type="PROSITE" id="PS50006"/>
    </source>
</evidence>
<feature type="compositionally biased region" description="Polar residues" evidence="14">
    <location>
        <begin position="218"/>
        <end position="227"/>
    </location>
</feature>
<reference evidence="17 18" key="1">
    <citation type="journal article" date="2012" name="G3 (Bethesda)">
        <title>Pichia sorbitophila, an interspecies yeast hybrid reveals early steps of genome resolution following polyploidization.</title>
        <authorList>
            <person name="Leh Louis V."/>
            <person name="Despons L."/>
            <person name="Friedrich A."/>
            <person name="Martin T."/>
            <person name="Durrens P."/>
            <person name="Casaregola S."/>
            <person name="Neuveglise C."/>
            <person name="Fairhead C."/>
            <person name="Marck C."/>
            <person name="Cruz J.A."/>
            <person name="Straub M.L."/>
            <person name="Kugler V."/>
            <person name="Sacerdot C."/>
            <person name="Uzunov Z."/>
            <person name="Thierry A."/>
            <person name="Weiss S."/>
            <person name="Bleykasten C."/>
            <person name="De Montigny J."/>
            <person name="Jacques N."/>
            <person name="Jung P."/>
            <person name="Lemaire M."/>
            <person name="Mallet S."/>
            <person name="Morel G."/>
            <person name="Richard G.F."/>
            <person name="Sarkar A."/>
            <person name="Savel G."/>
            <person name="Schacherer J."/>
            <person name="Seret M.L."/>
            <person name="Talla E."/>
            <person name="Samson G."/>
            <person name="Jubin C."/>
            <person name="Poulain J."/>
            <person name="Vacherie B."/>
            <person name="Barbe V."/>
            <person name="Pelletier E."/>
            <person name="Sherman D.J."/>
            <person name="Westhof E."/>
            <person name="Weissenbach J."/>
            <person name="Baret P.V."/>
            <person name="Wincker P."/>
            <person name="Gaillardin C."/>
            <person name="Dujon B."/>
            <person name="Souciet J.L."/>
        </authorList>
    </citation>
    <scope>NUCLEOTIDE SEQUENCE [LARGE SCALE GENOMIC DNA]</scope>
    <source>
        <strain evidence="18">ATCC MYA-4447 / BCRC 22081 / CBS 7064 / NBRC 10061 / NRRL Y-12695</strain>
    </source>
</reference>
<feature type="domain" description="FHA" evidence="15">
    <location>
        <begin position="282"/>
        <end position="345"/>
    </location>
</feature>
<dbReference type="FunCoup" id="G8YKW2">
    <property type="interactions" value="264"/>
</dbReference>
<gene>
    <name evidence="17" type="primary">Piso0_001473</name>
    <name evidence="17" type="ORF">GNLVRS01_PISO0F07177g</name>
</gene>
<evidence type="ECO:0000256" key="10">
    <source>
        <dbReference type="ARBA" id="ARBA00023306"/>
    </source>
</evidence>
<evidence type="ECO:0000256" key="1">
    <source>
        <dbReference type="ARBA" id="ARBA00000900"/>
    </source>
</evidence>
<comment type="subcellular location">
    <subcellularLocation>
        <location evidence="2">Cytoplasm</location>
    </subcellularLocation>
</comment>
<evidence type="ECO:0000256" key="14">
    <source>
        <dbReference type="SAM" id="MobiDB-lite"/>
    </source>
</evidence>
<dbReference type="EMBL" id="FO082054">
    <property type="protein sequence ID" value="CCE88696.1"/>
    <property type="molecule type" value="Genomic_DNA"/>
</dbReference>
<keyword evidence="8" id="KW-0833">Ubl conjugation pathway</keyword>
<dbReference type="GO" id="GO:0051865">
    <property type="term" value="P:protein autoubiquitination"/>
    <property type="evidence" value="ECO:0007669"/>
    <property type="project" value="UniProtKB-ARBA"/>
</dbReference>
<dbReference type="HOGENOM" id="CLU_017542_3_0_1"/>
<evidence type="ECO:0000313" key="18">
    <source>
        <dbReference type="Proteomes" id="UP000005222"/>
    </source>
</evidence>
<evidence type="ECO:0000256" key="5">
    <source>
        <dbReference type="ARBA" id="ARBA00022679"/>
    </source>
</evidence>
<dbReference type="PANTHER" id="PTHR15067">
    <property type="entry name" value="E3 UBIQUITIN-PROTEIN LIGASE RNF8"/>
    <property type="match status" value="1"/>
</dbReference>
<evidence type="ECO:0000256" key="6">
    <source>
        <dbReference type="ARBA" id="ARBA00022723"/>
    </source>
</evidence>
<dbReference type="FunFam" id="3.30.40.10:FF:000426">
    <property type="entry name" value="DMA1p Ubiquitin-protein ligase (E3)"/>
    <property type="match status" value="1"/>
</dbReference>
<keyword evidence="6" id="KW-0479">Metal-binding</keyword>
<evidence type="ECO:0000256" key="2">
    <source>
        <dbReference type="ARBA" id="ARBA00004496"/>
    </source>
</evidence>
<dbReference type="EC" id="2.3.2.27" evidence="3"/>
<dbReference type="Gene3D" id="2.60.200.20">
    <property type="match status" value="1"/>
</dbReference>
<evidence type="ECO:0000256" key="12">
    <source>
        <dbReference type="ARBA" id="ARBA00080465"/>
    </source>
</evidence>
<sequence length="491" mass="53209">MYIGAKTKTGKESPVSAQSSGLSLSPVDKKMLSGSGERATHEAEAPSSNGEGSSSGNNSLDEQSRNEGRDAHYNEPSGAYSSTGDLLRSSSNNAGQGTSSGRRSSFGLGFLSSFTNSIRPQAPNVDSPQNFMSNSPTIANISQYTSGNGPGSFDILSNEQSHPPANTQVQSSSGSDIDAANDLNITRVNEVPEEDGSGGEGLLADETARIQQERESDNSNTSANVEQQRNRTSDSEQNSISRGVDKDGFFSVRLTPVIDHSSSTSGLYFSPVIRRIKPLTSIPIGRYTEKNKSAAHAPQGSSAPIVFKSKVVSRTHALFQCNKDGQWFLKDCKSSSGTFLNHIRLSRASEESTLMPLMDGDIIQLGMDYRGGTEEVYRCVKMRCEFNKSWQRKVNNFNLEIHQKLKSLAIGTSTNGENNQAIGKALAGDGLSECAICLMKLDPCQALFISPCSHCWHYKCIRPIIIKSYPQFYCPNCRAVCDLETDIEDDD</sequence>
<feature type="compositionally biased region" description="Low complexity" evidence="14">
    <location>
        <begin position="97"/>
        <end position="106"/>
    </location>
</feature>
<evidence type="ECO:0000256" key="7">
    <source>
        <dbReference type="ARBA" id="ARBA00022771"/>
    </source>
</evidence>
<dbReference type="GO" id="GO:0000132">
    <property type="term" value="P:establishment of mitotic spindle orientation"/>
    <property type="evidence" value="ECO:0007669"/>
    <property type="project" value="UniProtKB-ARBA"/>
</dbReference>
<dbReference type="PROSITE" id="PS50006">
    <property type="entry name" value="FHA_DOMAIN"/>
    <property type="match status" value="1"/>
</dbReference>
<dbReference type="SMART" id="SM00240">
    <property type="entry name" value="FHA"/>
    <property type="match status" value="1"/>
</dbReference>
<dbReference type="InterPro" id="IPR008984">
    <property type="entry name" value="SMAD_FHA_dom_sf"/>
</dbReference>
<dbReference type="InterPro" id="IPR001841">
    <property type="entry name" value="Znf_RING"/>
</dbReference>
<keyword evidence="9" id="KW-0862">Zinc</keyword>
<evidence type="ECO:0000256" key="9">
    <source>
        <dbReference type="ARBA" id="ARBA00022833"/>
    </source>
</evidence>
<dbReference type="InterPro" id="IPR013083">
    <property type="entry name" value="Znf_RING/FYVE/PHD"/>
</dbReference>
<comment type="catalytic activity">
    <reaction evidence="1">
        <text>S-ubiquitinyl-[E2 ubiquitin-conjugating enzyme]-L-cysteine + [acceptor protein]-L-lysine = [E2 ubiquitin-conjugating enzyme]-L-cysteine + N(6)-ubiquitinyl-[acceptor protein]-L-lysine.</text>
        <dbReference type="EC" id="2.3.2.27"/>
    </reaction>
</comment>
<dbReference type="STRING" id="559304.G8YKW2"/>
<dbReference type="Proteomes" id="UP000005222">
    <property type="component" value="Chromosome F"/>
</dbReference>
<keyword evidence="5" id="KW-0808">Transferase</keyword>
<keyword evidence="4" id="KW-0963">Cytoplasm</keyword>
<feature type="domain" description="RING-type" evidence="16">
    <location>
        <begin position="434"/>
        <end position="478"/>
    </location>
</feature>
<accession>G8YKW2</accession>
<dbReference type="FunFam" id="2.60.200.20:FF:000030">
    <property type="entry name" value="FHA domain-containing protein"/>
    <property type="match status" value="1"/>
</dbReference>
<feature type="compositionally biased region" description="Low complexity" evidence="14">
    <location>
        <begin position="47"/>
        <end position="59"/>
    </location>
</feature>
<comment type="similarity">
    <text evidence="11">Belongs to the DMA1 family.</text>
</comment>
<dbReference type="PROSITE" id="PS50089">
    <property type="entry name" value="ZF_RING_2"/>
    <property type="match status" value="1"/>
</dbReference>
<dbReference type="Pfam" id="PF00498">
    <property type="entry name" value="FHA"/>
    <property type="match status" value="1"/>
</dbReference>
<dbReference type="PANTHER" id="PTHR15067:SF7">
    <property type="entry name" value="E3 UBIQUITIN-PROTEIN LIGASE DMA1-RELATED"/>
    <property type="match status" value="1"/>
</dbReference>
<evidence type="ECO:0000259" key="16">
    <source>
        <dbReference type="PROSITE" id="PS50089"/>
    </source>
</evidence>
<dbReference type="OMA" id="ISPCSHA"/>
<dbReference type="GO" id="GO:0032186">
    <property type="term" value="P:cellular bud neck septin ring organization"/>
    <property type="evidence" value="ECO:0007669"/>
    <property type="project" value="UniProtKB-ARBA"/>
</dbReference>
<evidence type="ECO:0000256" key="4">
    <source>
        <dbReference type="ARBA" id="ARBA00022490"/>
    </source>
</evidence>
<evidence type="ECO:0000256" key="13">
    <source>
        <dbReference type="PROSITE-ProRule" id="PRU00175"/>
    </source>
</evidence>
<dbReference type="AlphaFoldDB" id="G8YKW2"/>
<dbReference type="GO" id="GO:0061630">
    <property type="term" value="F:ubiquitin protein ligase activity"/>
    <property type="evidence" value="ECO:0007669"/>
    <property type="project" value="UniProtKB-EC"/>
</dbReference>
<proteinExistence type="inferred from homology"/>
<dbReference type="GO" id="GO:0032153">
    <property type="term" value="C:cell division site"/>
    <property type="evidence" value="ECO:0007669"/>
    <property type="project" value="TreeGrafter"/>
</dbReference>
<keyword evidence="10" id="KW-0131">Cell cycle</keyword>
<dbReference type="GO" id="GO:0090337">
    <property type="term" value="P:regulation of formin-nucleated actin cable assembly"/>
    <property type="evidence" value="ECO:0007669"/>
    <property type="project" value="UniProtKB-ARBA"/>
</dbReference>
<feature type="compositionally biased region" description="Polar residues" evidence="14">
    <location>
        <begin position="119"/>
        <end position="147"/>
    </location>
</feature>
<dbReference type="SUPFAM" id="SSF57850">
    <property type="entry name" value="RING/U-box"/>
    <property type="match status" value="1"/>
</dbReference>
<protein>
    <recommendedName>
        <fullName evidence="3">RING-type E3 ubiquitin transferase</fullName>
        <ecNumber evidence="3">2.3.2.27</ecNumber>
    </recommendedName>
    <alternativeName>
        <fullName evidence="12">Checkpoint forkhead associated with RING domains-containing protein 1</fullName>
    </alternativeName>
</protein>
<dbReference type="Pfam" id="PF17123">
    <property type="entry name" value="zf-RING_11"/>
    <property type="match status" value="1"/>
</dbReference>
<feature type="region of interest" description="Disordered" evidence="14">
    <location>
        <begin position="119"/>
        <end position="184"/>
    </location>
</feature>
<dbReference type="GO" id="GO:0006511">
    <property type="term" value="P:ubiquitin-dependent protein catabolic process"/>
    <property type="evidence" value="ECO:0007669"/>
    <property type="project" value="TreeGrafter"/>
</dbReference>
<dbReference type="GO" id="GO:0008270">
    <property type="term" value="F:zinc ion binding"/>
    <property type="evidence" value="ECO:0007669"/>
    <property type="project" value="UniProtKB-KW"/>
</dbReference>
<organism evidence="17 18">
    <name type="scientific">Pichia sorbitophila (strain ATCC MYA-4447 / BCRC 22081 / CBS 7064 / NBRC 10061 / NRRL Y-12695)</name>
    <name type="common">Hybrid yeast</name>
    <dbReference type="NCBI Taxonomy" id="559304"/>
    <lineage>
        <taxon>Eukaryota</taxon>
        <taxon>Fungi</taxon>
        <taxon>Dikarya</taxon>
        <taxon>Ascomycota</taxon>
        <taxon>Saccharomycotina</taxon>
        <taxon>Pichiomycetes</taxon>
        <taxon>Debaryomycetaceae</taxon>
        <taxon>Millerozyma</taxon>
    </lineage>
</organism>
<feature type="region of interest" description="Disordered" evidence="14">
    <location>
        <begin position="1"/>
        <end position="106"/>
    </location>
</feature>
<dbReference type="InParanoid" id="G8YKW2"/>
<dbReference type="GO" id="GO:0000151">
    <property type="term" value="C:ubiquitin ligase complex"/>
    <property type="evidence" value="ECO:0007669"/>
    <property type="project" value="TreeGrafter"/>
</dbReference>
<keyword evidence="18" id="KW-1185">Reference proteome</keyword>
<evidence type="ECO:0000256" key="8">
    <source>
        <dbReference type="ARBA" id="ARBA00022786"/>
    </source>
</evidence>
<dbReference type="GO" id="GO:0031578">
    <property type="term" value="P:mitotic spindle orientation checkpoint signaling"/>
    <property type="evidence" value="ECO:0007669"/>
    <property type="project" value="UniProtKB-ARBA"/>
</dbReference>
<keyword evidence="7 13" id="KW-0863">Zinc-finger</keyword>
<evidence type="ECO:0000256" key="11">
    <source>
        <dbReference type="ARBA" id="ARBA00061209"/>
    </source>
</evidence>